<feature type="domain" description="EGF-like" evidence="4">
    <location>
        <begin position="2013"/>
        <end position="2047"/>
    </location>
</feature>
<dbReference type="InterPro" id="IPR050969">
    <property type="entry name" value="Dev_Signal_Modulators"/>
</dbReference>
<keyword evidence="3" id="KW-0245">EGF-like domain</keyword>
<dbReference type="Pfam" id="PF25024">
    <property type="entry name" value="EGF_TEN"/>
    <property type="match status" value="1"/>
</dbReference>
<dbReference type="SMART" id="SM00181">
    <property type="entry name" value="EGF"/>
    <property type="match status" value="5"/>
</dbReference>
<protein>
    <recommendedName>
        <fullName evidence="4">EGF-like domain-containing protein</fullName>
    </recommendedName>
</protein>
<proteinExistence type="predicted"/>
<dbReference type="OrthoDB" id="5868357at2759"/>
<organism evidence="5 6">
    <name type="scientific">Brachionus calyciflorus</name>
    <dbReference type="NCBI Taxonomy" id="104777"/>
    <lineage>
        <taxon>Eukaryota</taxon>
        <taxon>Metazoa</taxon>
        <taxon>Spiralia</taxon>
        <taxon>Gnathifera</taxon>
        <taxon>Rotifera</taxon>
        <taxon>Eurotatoria</taxon>
        <taxon>Monogononta</taxon>
        <taxon>Pseudotrocha</taxon>
        <taxon>Ploima</taxon>
        <taxon>Brachionidae</taxon>
        <taxon>Brachionus</taxon>
    </lineage>
</organism>
<feature type="disulfide bond" evidence="3">
    <location>
        <begin position="2101"/>
        <end position="2110"/>
    </location>
</feature>
<evidence type="ECO:0000256" key="3">
    <source>
        <dbReference type="PROSITE-ProRule" id="PRU00076"/>
    </source>
</evidence>
<dbReference type="InterPro" id="IPR006626">
    <property type="entry name" value="PbH1"/>
</dbReference>
<dbReference type="PROSITE" id="PS01186">
    <property type="entry name" value="EGF_2"/>
    <property type="match status" value="2"/>
</dbReference>
<sequence>MVFKEVKKVAYSVAFVFYVVLLIKHHCMAIETIIVTNENELPNSIKNTIVYIKFKDDPYQITDNLHISNNSMLIIEPGVIIKFISASKADIFIRNNSAIIVNGTSTDKVFIHSLNNLIVLENSTGQINFCELEYKRSIQIKDSNFKIDNSKLIDQYKLFSIDGSLVSMNNFISDSRIDIKYSDFFMENALFNSGSEIKLKYSRAAIKNLINSYPYSYIYLYGSHSTSIVNSSLGYLSNYIPYNEKDIYEFTNENYKFDSSSDWSKQNFLSLTDCKINGLLFDTKDSKNLKLNITSSYFDNYFNIKALRELSIENSTIRPAFSYSIFSSVLNLNRNTFLSSFTLNLDDQNSSSSVYINQNNFKSSCLIECLKKSNVNGVFEMKRNKFENVLYFNKCFNMTLRENSFLSQDSCLIKSSPFIFDYKEESLIQNDARYNYWNTNDFYIAQTKNCLFYENLLLNEFLLWPITNSSYHQILINQTNNEDSFILSKNQLKCGFLRNDLVLTKNLIQTNNSTKYYANYNIIVMPNVTLTLIPGIIISFAQNRGLIVLGNLIANGSSEEIQLTYNGESYFKWSGIDFKGHNFSHMYQSKSILENVSINNCNLLNVENTTKLEMKKIRSTNLNNLIIKTNYDFVLEEFRQEKTDHGSLFSLETTSSNASIILTDSNIFFNGRFSVITINKSLIIKNSYIEAYSVYLENSCLKNDSKCQFNVINSSLESKQSGINFLSNSDLNILNSNLTFNLYGGWYGANYLKISKPNQNQLKDYNFLNFYLIDSMLYANDGLFKTDNTISLNVIINSTKINTNLNNFQLFKTYNQLNTIKLFMYKCHLNTINIDFNVYDTTKFYLNFIENSFMGDNKSVISIKGQFKELIIKKNIFMNYLFSENFLRIFLKNYYDTNVEYMNIDISDNYFSNMKTNCLIFLDNNYQAQKLNSSLLDFKIYNNRFKNIKNYVIGTNMNNEQFDSSTKMLINASLNYWQTNFSLIINNNYLYNKYTNDLVGINVLPFYQDENLNVLNNDSSDGLFDSDSSSFIGGTLQNKNVRLMPTRIYTVIADIYIPVNNTLTLEAGVIINFLDRFHIYCSGNLIVNGNQTHLVVINLNTTNKENEEPFNLIEFKEESNFYGLSSLNYLSLNIYEFISGSVLLISTKNYSPKLNNIIISNKYNYEEINNLYYKENYGILLNNGNSTTQTLNINNISIFGFLNCFVVSFKIRLTEIIDSEFKNCIKYGVNANSNELIVKSSYFTYDMSTQFQGQQFNFLLSGTLNKLTIQDSKFFSSTMPSITKSVFAINSLESLIEKNSFVNVFVEFFQGGTNNKVLFIQNEYMFNLKLDESKIFSHNRYYYFDSCIEWTFENNTFSLNNSADLINLNLINSNSLCSNKSLLTINRNRLILKGDKFMNKNLRFFYINGFDGYINVVVNENTFIFPNDFNATNVNFPLIYIKSLNNITINQNAFMFSNYNFSSRDELRCPFQIVSKIPYALNGKYNYFGEKTSFILSECDHTSDSESYIDYYPFINYNKTVIDLDLERLYFPSYSIFSGGTIRNNLTIQSYNDSLPCQYTVLKNILIPDNVEVTIKPNCILKFKYNKRILLYGKLIAIGNESMPISFISENSTYWAGIYVNALNSIFDYKYLIIQKIIDNSYAITYTQYNGILSIENLIITYASNGIKLLAGNLDTIKIISSKMNLTKYSYYSQTNLFTFFISTWSTNLYIQNSTFSNFDLNGFSFKTLFLNNSYFYSIQNILLYIDCDYFYMKSNYFNVRNFRINFYLKSCNLINSREFSIENNHFNGYDKTDINILNLDLTNYNNYDYPNPASFILRENNFFNYALQINNARSLEFFNTLIISNVFESINALKNVYWYENNYQVIKLNIMQRCALLNNTIKNSTYRYGILLKSTNNLKKISIKNNLFVDNDPYLASNSLPSINLYISTSSFVEINQNIFTRSNKLDYDVGFGEQNLRRTNLTFNYWNGLNSSEDVLQRIFNPKSENAIIYEPFLTKASLNILNDTRRDLLDEFNCSSFSFCLNNGLCVGDNVCKCFNGYKGLNCSQYDCLNNCSNHGRCVDANVCSCGQGYFGNDCSIFTCQENCNNNGKCIELNQCQCNSGWSGKYCSEITCLYDCNQHGLCIGPNTCECNSSYTGKYCEIPVCSNFCSYKGKCIAPNKCKCNTGWSDEFNCEKCAYKFYGPDCQPITIIFSASPLIIESRTTGGVKIRGHNIYYGSQAYKCLFIDSNTNASISLVGQIVDDELLLCSFSDILFDTFSIGELNLRVHKGATIVFETRFRIFNNCTILSCGEREIPKRGYCRYGTCSCLQYYEGKDCEKLIYKPQFLTVNTSFLVKEFSEFKLNLLLNSSSTQPIELKLVKYPPNVELVNNSMVYWNSVSSNEKANEFIITATNRAGSDTLKFYLIIKPAYFVELSNLVFKEYPYPSNYILINGTIKDVDNSSIIVRGNRQVVLKLIRTVFDGTLKESSKVKSDIFINLLTLINGRFTYVHYPYYKDFGNFSIGGFHPFEKYSIMNDQILNEWNILGNKKI</sequence>
<reference evidence="5" key="1">
    <citation type="submission" date="2021-02" db="EMBL/GenBank/DDBJ databases">
        <authorList>
            <person name="Nowell W R."/>
        </authorList>
    </citation>
    <scope>NUCLEOTIDE SEQUENCE</scope>
    <source>
        <strain evidence="5">Ploen Becks lab</strain>
    </source>
</reference>
<evidence type="ECO:0000256" key="1">
    <source>
        <dbReference type="ARBA" id="ARBA00022729"/>
    </source>
</evidence>
<accession>A0A813W2T8</accession>
<dbReference type="SMART" id="SM00710">
    <property type="entry name" value="PbH1"/>
    <property type="match status" value="6"/>
</dbReference>
<keyword evidence="2 3" id="KW-1015">Disulfide bond</keyword>
<dbReference type="PANTHER" id="PTHR14949:SF56">
    <property type="entry name" value="EGF-LIKE-DOMAIN, MULTIPLE 7"/>
    <property type="match status" value="1"/>
</dbReference>
<dbReference type="InterPro" id="IPR000742">
    <property type="entry name" value="EGF"/>
</dbReference>
<dbReference type="CDD" id="cd00054">
    <property type="entry name" value="EGF_CA"/>
    <property type="match status" value="2"/>
</dbReference>
<feature type="domain" description="EGF-like" evidence="4">
    <location>
        <begin position="2143"/>
        <end position="2176"/>
    </location>
</feature>
<keyword evidence="1" id="KW-0732">Signal</keyword>
<feature type="domain" description="EGF-like" evidence="4">
    <location>
        <begin position="2079"/>
        <end position="2111"/>
    </location>
</feature>
<comment type="caution">
    <text evidence="5">The sequence shown here is derived from an EMBL/GenBank/DDBJ whole genome shotgun (WGS) entry which is preliminary data.</text>
</comment>
<evidence type="ECO:0000313" key="6">
    <source>
        <dbReference type="Proteomes" id="UP000663879"/>
    </source>
</evidence>
<dbReference type="PROSITE" id="PS00022">
    <property type="entry name" value="EGF_1"/>
    <property type="match status" value="2"/>
</dbReference>
<gene>
    <name evidence="5" type="ORF">OXX778_LOCUS8846</name>
</gene>
<dbReference type="Proteomes" id="UP000663879">
    <property type="component" value="Unassembled WGS sequence"/>
</dbReference>
<dbReference type="PROSITE" id="PS50026">
    <property type="entry name" value="EGF_3"/>
    <property type="match status" value="3"/>
</dbReference>
<dbReference type="Gene3D" id="2.10.25.10">
    <property type="entry name" value="Laminin"/>
    <property type="match status" value="2"/>
</dbReference>
<dbReference type="PANTHER" id="PTHR14949">
    <property type="entry name" value="EGF-LIKE-DOMAIN, MULTIPLE 7, 8"/>
    <property type="match status" value="1"/>
</dbReference>
<comment type="caution">
    <text evidence="3">Lacks conserved residue(s) required for the propagation of feature annotation.</text>
</comment>
<evidence type="ECO:0000313" key="5">
    <source>
        <dbReference type="EMBL" id="CAF0848950.1"/>
    </source>
</evidence>
<evidence type="ECO:0000256" key="2">
    <source>
        <dbReference type="ARBA" id="ARBA00023157"/>
    </source>
</evidence>
<evidence type="ECO:0000259" key="4">
    <source>
        <dbReference type="PROSITE" id="PS50026"/>
    </source>
</evidence>
<feature type="disulfide bond" evidence="3">
    <location>
        <begin position="2147"/>
        <end position="2157"/>
    </location>
</feature>
<feature type="disulfide bond" evidence="3">
    <location>
        <begin position="2083"/>
        <end position="2093"/>
    </location>
</feature>
<feature type="disulfide bond" evidence="3">
    <location>
        <begin position="2037"/>
        <end position="2046"/>
    </location>
</feature>
<name>A0A813W2T8_9BILA</name>
<dbReference type="EMBL" id="CAJNOC010001255">
    <property type="protein sequence ID" value="CAF0848950.1"/>
    <property type="molecule type" value="Genomic_DNA"/>
</dbReference>
<keyword evidence="6" id="KW-1185">Reference proteome</keyword>